<dbReference type="GO" id="GO:0006412">
    <property type="term" value="P:translation"/>
    <property type="evidence" value="ECO:0007669"/>
    <property type="project" value="UniProtKB-UniRule"/>
</dbReference>
<evidence type="ECO:0000256" key="3">
    <source>
        <dbReference type="ARBA" id="ARBA00022980"/>
    </source>
</evidence>
<reference evidence="8" key="2">
    <citation type="journal article" date="2016" name="Genome Announc.">
        <title>Draft Genome Sequences of Two Novel Amoeba-Resistant Intranuclear Bacteria, 'Candidatus Berkiella cookevillensis' and 'Candidatus Berkiella aquae'.</title>
        <authorList>
            <person name="Mehari Y.T."/>
            <person name="Arivett B.A."/>
            <person name="Farone A.L."/>
            <person name="Gunderson J.H."/>
            <person name="Farone M.B."/>
        </authorList>
    </citation>
    <scope>NUCLEOTIDE SEQUENCE</scope>
    <source>
        <strain evidence="8">HT99</strain>
    </source>
</reference>
<keyword evidence="6" id="KW-0694">RNA-binding</keyword>
<keyword evidence="6" id="KW-0699">rRNA-binding</keyword>
<name>A0A0Q9YMB7_9GAMM</name>
<sequence>MALNLEDKKAIVAEVSNVANEAISLVVAEYRGLSVPAMTSLRKQARDNGIYLRVIRNTLARKALTGTNFECMSDALVGPLVFGFAKNEPGAAAKLFKEFAKTNDLFQVKALSVAGQYYDASKLDAVASLPTRLEALSQLAATLLAPATKLVRTIAEPHSGLVRALDDYRRKKEGE</sequence>
<dbReference type="RefSeq" id="WP_075067677.1">
    <property type="nucleotide sequence ID" value="NZ_LKAJ02000001.1"/>
</dbReference>
<evidence type="ECO:0000313" key="8">
    <source>
        <dbReference type="EMBL" id="MCS5710256.1"/>
    </source>
</evidence>
<reference evidence="7" key="1">
    <citation type="submission" date="2015-09" db="EMBL/GenBank/DDBJ databases">
        <title>Draft Genome Sequences of Two Novel Amoeba-resistant Intranuclear Bacteria, Candidatus Berkiella cookevillensis and Candidatus Berkiella aquae.</title>
        <authorList>
            <person name="Mehari Y.T."/>
            <person name="Arivett B.A."/>
            <person name="Farone A.L."/>
            <person name="Gunderson J.H."/>
            <person name="Farone M.B."/>
        </authorList>
    </citation>
    <scope>NUCLEOTIDE SEQUENCE [LARGE SCALE GENOMIC DNA]</scope>
    <source>
        <strain evidence="7">HT99</strain>
    </source>
</reference>
<dbReference type="PATRIC" id="fig|1590043.3.peg.3144"/>
<dbReference type="PANTHER" id="PTHR11560">
    <property type="entry name" value="39S RIBOSOMAL PROTEIN L10, MITOCHONDRIAL"/>
    <property type="match status" value="1"/>
</dbReference>
<dbReference type="CDD" id="cd05797">
    <property type="entry name" value="Ribosomal_L10"/>
    <property type="match status" value="1"/>
</dbReference>
<protein>
    <recommendedName>
        <fullName evidence="5 6">Large ribosomal subunit protein uL10</fullName>
    </recommendedName>
</protein>
<comment type="similarity">
    <text evidence="2 6">Belongs to the universal ribosomal protein uL10 family.</text>
</comment>
<evidence type="ECO:0000256" key="2">
    <source>
        <dbReference type="ARBA" id="ARBA00008889"/>
    </source>
</evidence>
<keyword evidence="9" id="KW-1185">Reference proteome</keyword>
<dbReference type="InterPro" id="IPR022973">
    <property type="entry name" value="Ribosomal_uL10_bac"/>
</dbReference>
<dbReference type="Gene3D" id="3.30.70.1730">
    <property type="match status" value="1"/>
</dbReference>
<dbReference type="GO" id="GO:0003735">
    <property type="term" value="F:structural constituent of ribosome"/>
    <property type="evidence" value="ECO:0007669"/>
    <property type="project" value="InterPro"/>
</dbReference>
<dbReference type="GO" id="GO:0015934">
    <property type="term" value="C:large ribosomal subunit"/>
    <property type="evidence" value="ECO:0007669"/>
    <property type="project" value="InterPro"/>
</dbReference>
<accession>A0A0Q9YMB7</accession>
<keyword evidence="3 6" id="KW-0689">Ribosomal protein</keyword>
<dbReference type="STRING" id="295108.HT99x_03088"/>
<dbReference type="NCBIfam" id="NF000955">
    <property type="entry name" value="PRK00099.1-1"/>
    <property type="match status" value="1"/>
</dbReference>
<reference evidence="8" key="3">
    <citation type="submission" date="2021-06" db="EMBL/GenBank/DDBJ databases">
        <title>Genomic Description and Analysis of Intracellular Bacteria, Candidatus Berkiella cookevillensis and Candidatus Berkiella aquae.</title>
        <authorList>
            <person name="Kidane D.T."/>
            <person name="Mehari Y.T."/>
            <person name="Rice F.C."/>
            <person name="Arivett B.A."/>
            <person name="Farone A.L."/>
            <person name="Berk S.G."/>
            <person name="Farone M.B."/>
        </authorList>
    </citation>
    <scope>NUCLEOTIDE SEQUENCE</scope>
    <source>
        <strain evidence="8">HT99</strain>
    </source>
</reference>
<dbReference type="GO" id="GO:0070180">
    <property type="term" value="F:large ribosomal subunit rRNA binding"/>
    <property type="evidence" value="ECO:0007669"/>
    <property type="project" value="UniProtKB-UniRule"/>
</dbReference>
<evidence type="ECO:0000313" key="9">
    <source>
        <dbReference type="Proteomes" id="UP000051497"/>
    </source>
</evidence>
<dbReference type="InterPro" id="IPR001790">
    <property type="entry name" value="Ribosomal_uL10"/>
</dbReference>
<proteinExistence type="inferred from homology"/>
<evidence type="ECO:0000256" key="6">
    <source>
        <dbReference type="HAMAP-Rule" id="MF_00362"/>
    </source>
</evidence>
<dbReference type="Proteomes" id="UP000051497">
    <property type="component" value="Unassembled WGS sequence"/>
</dbReference>
<organism evidence="7">
    <name type="scientific">Candidatus Berkiella aquae</name>
    <dbReference type="NCBI Taxonomy" id="295108"/>
    <lineage>
        <taxon>Bacteria</taxon>
        <taxon>Pseudomonadati</taxon>
        <taxon>Pseudomonadota</taxon>
        <taxon>Gammaproteobacteria</taxon>
        <taxon>Candidatus Berkiellales</taxon>
        <taxon>Candidatus Berkiellaceae</taxon>
        <taxon>Candidatus Berkiella</taxon>
    </lineage>
</organism>
<dbReference type="EMBL" id="LKAJ02000001">
    <property type="protein sequence ID" value="MCS5710256.1"/>
    <property type="molecule type" value="Genomic_DNA"/>
</dbReference>
<gene>
    <name evidence="6 7" type="primary">rplJ</name>
    <name evidence="8" type="ORF">HT99x_002360</name>
    <name evidence="7" type="ORF">HT99x_03088</name>
</gene>
<comment type="caution">
    <text evidence="7">The sequence shown here is derived from an EMBL/GenBank/DDBJ whole genome shotgun (WGS) entry which is preliminary data.</text>
</comment>
<evidence type="ECO:0000256" key="1">
    <source>
        <dbReference type="ARBA" id="ARBA00002633"/>
    </source>
</evidence>
<keyword evidence="4 6" id="KW-0687">Ribonucleoprotein</keyword>
<evidence type="ECO:0000256" key="5">
    <source>
        <dbReference type="ARBA" id="ARBA00035202"/>
    </source>
</evidence>
<comment type="function">
    <text evidence="1 6">Forms part of the ribosomal stalk, playing a central role in the interaction of the ribosome with GTP-bound translation factors.</text>
</comment>
<dbReference type="AlphaFoldDB" id="A0A0Q9YMB7"/>
<dbReference type="HAMAP" id="MF_00362">
    <property type="entry name" value="Ribosomal_uL10"/>
    <property type="match status" value="1"/>
</dbReference>
<dbReference type="Gene3D" id="6.10.250.290">
    <property type="match status" value="1"/>
</dbReference>
<dbReference type="SUPFAM" id="SSF160369">
    <property type="entry name" value="Ribosomal protein L10-like"/>
    <property type="match status" value="1"/>
</dbReference>
<dbReference type="EMBL" id="LKAJ01000022">
    <property type="protein sequence ID" value="KRG18036.1"/>
    <property type="molecule type" value="Genomic_DNA"/>
</dbReference>
<comment type="subunit">
    <text evidence="6">Part of the ribosomal stalk of the 50S ribosomal subunit. The N-terminus interacts with L11 and the large rRNA to form the base of the stalk. The C-terminus forms an elongated spine to which L12 dimers bind in a sequential fashion forming a multimeric L10(L12)X complex.</text>
</comment>
<dbReference type="PROSITE" id="PS01109">
    <property type="entry name" value="RIBOSOMAL_L10"/>
    <property type="match status" value="1"/>
</dbReference>
<dbReference type="InterPro" id="IPR047865">
    <property type="entry name" value="Ribosomal_uL10_bac_type"/>
</dbReference>
<evidence type="ECO:0000256" key="4">
    <source>
        <dbReference type="ARBA" id="ARBA00023274"/>
    </source>
</evidence>
<dbReference type="InterPro" id="IPR002363">
    <property type="entry name" value="Ribosomal_uL10_CS_bac"/>
</dbReference>
<dbReference type="InterPro" id="IPR043141">
    <property type="entry name" value="Ribosomal_uL10-like_sf"/>
</dbReference>
<evidence type="ECO:0000313" key="7">
    <source>
        <dbReference type="EMBL" id="KRG18036.1"/>
    </source>
</evidence>
<dbReference type="Pfam" id="PF00466">
    <property type="entry name" value="Ribosomal_L10"/>
    <property type="match status" value="1"/>
</dbReference>
<dbReference type="OrthoDB" id="9808307at2"/>